<protein>
    <submittedName>
        <fullName evidence="2">Uncharacterized protein</fullName>
    </submittedName>
</protein>
<evidence type="ECO:0000313" key="3">
    <source>
        <dbReference type="Proteomes" id="UP001234602"/>
    </source>
</evidence>
<comment type="caution">
    <text evidence="2">The sequence shown here is derived from an EMBL/GenBank/DDBJ whole genome shotgun (WGS) entry which is preliminary data.</text>
</comment>
<sequence length="111" mass="12099">MKTIEVKKTKELGVGSISFALCLIGILFTFRFGNKFCIGDSILNNIGMTAWTNGETGIHYTMIYSAIFFIPSFIIGHIHPDNRGAKAGGIISGFLSVLIILLLITTIISFL</sequence>
<evidence type="ECO:0000313" key="2">
    <source>
        <dbReference type="EMBL" id="MDM5452259.1"/>
    </source>
</evidence>
<name>A0AAW7IFK3_9BACI</name>
<evidence type="ECO:0000256" key="1">
    <source>
        <dbReference type="SAM" id="Phobius"/>
    </source>
</evidence>
<dbReference type="AlphaFoldDB" id="A0AAW7IFK3"/>
<accession>A0AAW7IFK3</accession>
<keyword evidence="1" id="KW-1133">Transmembrane helix</keyword>
<organism evidence="2 3">
    <name type="scientific">Peribacillus simplex</name>
    <dbReference type="NCBI Taxonomy" id="1478"/>
    <lineage>
        <taxon>Bacteria</taxon>
        <taxon>Bacillati</taxon>
        <taxon>Bacillota</taxon>
        <taxon>Bacilli</taxon>
        <taxon>Bacillales</taxon>
        <taxon>Bacillaceae</taxon>
        <taxon>Peribacillus</taxon>
    </lineage>
</organism>
<reference evidence="2" key="1">
    <citation type="submission" date="2023-06" db="EMBL/GenBank/DDBJ databases">
        <title>Comparative genomics of Bacillaceae isolates and their secondary metabolite potential.</title>
        <authorList>
            <person name="Song L."/>
            <person name="Nielsen L.J."/>
            <person name="Mohite O."/>
            <person name="Xu X."/>
            <person name="Weber T."/>
            <person name="Kovacs A.T."/>
        </authorList>
    </citation>
    <scope>NUCLEOTIDE SEQUENCE</scope>
    <source>
        <strain evidence="2">D8_B_37</strain>
    </source>
</reference>
<dbReference type="EMBL" id="JAUCEY010000008">
    <property type="protein sequence ID" value="MDM5452259.1"/>
    <property type="molecule type" value="Genomic_DNA"/>
</dbReference>
<feature type="transmembrane region" description="Helical" evidence="1">
    <location>
        <begin position="12"/>
        <end position="33"/>
    </location>
</feature>
<keyword evidence="1" id="KW-0472">Membrane</keyword>
<proteinExistence type="predicted"/>
<feature type="transmembrane region" description="Helical" evidence="1">
    <location>
        <begin position="90"/>
        <end position="110"/>
    </location>
</feature>
<dbReference type="Proteomes" id="UP001234602">
    <property type="component" value="Unassembled WGS sequence"/>
</dbReference>
<keyword evidence="1" id="KW-0812">Transmembrane</keyword>
<gene>
    <name evidence="2" type="ORF">QUF89_08675</name>
</gene>
<feature type="transmembrane region" description="Helical" evidence="1">
    <location>
        <begin position="58"/>
        <end position="78"/>
    </location>
</feature>
<dbReference type="RefSeq" id="WP_061464578.1">
    <property type="nucleotide sequence ID" value="NZ_CP011008.1"/>
</dbReference>